<protein>
    <submittedName>
        <fullName evidence="1">Uncharacterized protein</fullName>
    </submittedName>
</protein>
<dbReference type="EMBL" id="BMFU01000016">
    <property type="protein sequence ID" value="GGH70354.1"/>
    <property type="molecule type" value="Genomic_DNA"/>
</dbReference>
<accession>A0ABQ1ZLN5</accession>
<organism evidence="1 2">
    <name type="scientific">Paenibacillus silvae</name>
    <dbReference type="NCBI Taxonomy" id="1325358"/>
    <lineage>
        <taxon>Bacteria</taxon>
        <taxon>Bacillati</taxon>
        <taxon>Bacillota</taxon>
        <taxon>Bacilli</taxon>
        <taxon>Bacillales</taxon>
        <taxon>Paenibacillaceae</taxon>
        <taxon>Paenibacillus</taxon>
    </lineage>
</organism>
<name>A0ABQ1ZLN5_9BACL</name>
<evidence type="ECO:0000313" key="1">
    <source>
        <dbReference type="EMBL" id="GGH70354.1"/>
    </source>
</evidence>
<evidence type="ECO:0000313" key="2">
    <source>
        <dbReference type="Proteomes" id="UP000652153"/>
    </source>
</evidence>
<comment type="caution">
    <text evidence="1">The sequence shown here is derived from an EMBL/GenBank/DDBJ whole genome shotgun (WGS) entry which is preliminary data.</text>
</comment>
<dbReference type="Proteomes" id="UP000652153">
    <property type="component" value="Unassembled WGS sequence"/>
</dbReference>
<keyword evidence="2" id="KW-1185">Reference proteome</keyword>
<proteinExistence type="predicted"/>
<reference evidence="2" key="1">
    <citation type="journal article" date="2019" name="Int. J. Syst. Evol. Microbiol.">
        <title>The Global Catalogue of Microorganisms (GCM) 10K type strain sequencing project: providing services to taxonomists for standard genome sequencing and annotation.</title>
        <authorList>
            <consortium name="The Broad Institute Genomics Platform"/>
            <consortium name="The Broad Institute Genome Sequencing Center for Infectious Disease"/>
            <person name="Wu L."/>
            <person name="Ma J."/>
        </authorList>
    </citation>
    <scope>NUCLEOTIDE SEQUENCE [LARGE SCALE GENOMIC DNA]</scope>
    <source>
        <strain evidence="2">CGMCC 1.12770</strain>
    </source>
</reference>
<sequence>MLGARQEKVRIRGRKGGKEALQWVSRYALICNALLSEELQSFSAASLGAEIVICLEQRRM</sequence>
<gene>
    <name evidence="1" type="ORF">GCM10008014_54700</name>
</gene>